<organism evidence="10 11">
    <name type="scientific">Rugamonas fusca</name>
    <dbReference type="NCBI Taxonomy" id="2758568"/>
    <lineage>
        <taxon>Bacteria</taxon>
        <taxon>Pseudomonadati</taxon>
        <taxon>Pseudomonadota</taxon>
        <taxon>Betaproteobacteria</taxon>
        <taxon>Burkholderiales</taxon>
        <taxon>Oxalobacteraceae</taxon>
        <taxon>Telluria group</taxon>
        <taxon>Rugamonas</taxon>
    </lineage>
</organism>
<keyword evidence="4" id="KW-0812">Transmembrane</keyword>
<evidence type="ECO:0000256" key="4">
    <source>
        <dbReference type="ARBA" id="ARBA00022692"/>
    </source>
</evidence>
<proteinExistence type="predicted"/>
<sequence>MRALLPCLAAPRGARATQCTWQGGVRLLALVLLCTTVGSCATLPDVQQLGSTLSPAATPSVSGAHGPLSDERTLTLLRKRWPNNTLDMRTAAALEEVATGVPLIAGNKCTLLYDGPQTMAAMSAAIAAATDHINLETYIFDQDALGRQFADQLIERQRHGITVNILYDSVGTLDVPQAFFERMRAAGIHLVAFNPVNPARLRGDDWRINHRDHRKLLIVDGKVAFTGGLNISGTYARSSLFRSHNPPASAGQLGWRDTEVMIEGPAVAAFQWVFLRTWAGQDAADLPDAHYFPPPARAGDKIVRVLASDPGGQFEIYKAYSLAIQQARRSIHLTSAYFVPDPQTVAALTAAARRGVDVRIVVPGKSDLGLVFYAGRSSYDDLLAAGVHLHAMKLAMLHAKTAVIDGNWSTVGSTNIDTRSFLHNSELNVVVLGDSFGAEMESAFREDLRDSIEITPQAWRARPLGERLREWLARIMAYWL</sequence>
<dbReference type="AlphaFoldDB" id="A0A7W2EI47"/>
<comment type="subcellular location">
    <subcellularLocation>
        <location evidence="1">Cell membrane</location>
    </subcellularLocation>
</comment>
<dbReference type="CDD" id="cd09110">
    <property type="entry name" value="PLDc_CLS_1"/>
    <property type="match status" value="1"/>
</dbReference>
<evidence type="ECO:0000256" key="7">
    <source>
        <dbReference type="ARBA" id="ARBA00023136"/>
    </source>
</evidence>
<dbReference type="Pfam" id="PF13091">
    <property type="entry name" value="PLDc_2"/>
    <property type="match status" value="2"/>
</dbReference>
<evidence type="ECO:0000256" key="2">
    <source>
        <dbReference type="ARBA" id="ARBA00022475"/>
    </source>
</evidence>
<dbReference type="PANTHER" id="PTHR21248:SF22">
    <property type="entry name" value="PHOSPHOLIPASE D"/>
    <property type="match status" value="1"/>
</dbReference>
<dbReference type="SUPFAM" id="SSF56024">
    <property type="entry name" value="Phospholipase D/nuclease"/>
    <property type="match status" value="2"/>
</dbReference>
<dbReference type="NCBIfam" id="TIGR04265">
    <property type="entry name" value="bac_cardiolipin"/>
    <property type="match status" value="1"/>
</dbReference>
<evidence type="ECO:0000256" key="1">
    <source>
        <dbReference type="ARBA" id="ARBA00004236"/>
    </source>
</evidence>
<dbReference type="PANTHER" id="PTHR21248">
    <property type="entry name" value="CARDIOLIPIN SYNTHASE"/>
    <property type="match status" value="1"/>
</dbReference>
<gene>
    <name evidence="10" type="primary">cls</name>
    <name evidence="10" type="ORF">H3H36_13380</name>
</gene>
<keyword evidence="6" id="KW-1133">Transmembrane helix</keyword>
<evidence type="ECO:0000313" key="11">
    <source>
        <dbReference type="Proteomes" id="UP000566711"/>
    </source>
</evidence>
<dbReference type="CDD" id="cd09159">
    <property type="entry name" value="PLDc_ybhO_like_2"/>
    <property type="match status" value="1"/>
</dbReference>
<dbReference type="InterPro" id="IPR025202">
    <property type="entry name" value="PLD-like_dom"/>
</dbReference>
<reference evidence="10 11" key="1">
    <citation type="submission" date="2020-07" db="EMBL/GenBank/DDBJ databases">
        <title>Novel species isolated from subtropical streams in China.</title>
        <authorList>
            <person name="Lu H."/>
        </authorList>
    </citation>
    <scope>NUCLEOTIDE SEQUENCE [LARGE SCALE GENOMIC DNA]</scope>
    <source>
        <strain evidence="10 11">FT3S</strain>
    </source>
</reference>
<dbReference type="PROSITE" id="PS50035">
    <property type="entry name" value="PLD"/>
    <property type="match status" value="2"/>
</dbReference>
<dbReference type="Proteomes" id="UP000566711">
    <property type="component" value="Unassembled WGS sequence"/>
</dbReference>
<keyword evidence="3" id="KW-0808">Transferase</keyword>
<accession>A0A7W2EI47</accession>
<feature type="domain" description="PLD phosphodiesterase" evidence="9">
    <location>
        <begin position="208"/>
        <end position="235"/>
    </location>
</feature>
<dbReference type="EC" id="2.7.8.-" evidence="8"/>
<name>A0A7W2EI47_9BURK</name>
<dbReference type="InterPro" id="IPR022924">
    <property type="entry name" value="Cardiolipin_synthase"/>
</dbReference>
<evidence type="ECO:0000256" key="6">
    <source>
        <dbReference type="ARBA" id="ARBA00022989"/>
    </source>
</evidence>
<evidence type="ECO:0000259" key="9">
    <source>
        <dbReference type="PROSITE" id="PS50035"/>
    </source>
</evidence>
<dbReference type="InterPro" id="IPR001736">
    <property type="entry name" value="PLipase_D/transphosphatidylase"/>
</dbReference>
<dbReference type="GO" id="GO:0005886">
    <property type="term" value="C:plasma membrane"/>
    <property type="evidence" value="ECO:0007669"/>
    <property type="project" value="UniProtKB-SubCell"/>
</dbReference>
<evidence type="ECO:0000313" key="10">
    <source>
        <dbReference type="EMBL" id="MBA5606343.1"/>
    </source>
</evidence>
<keyword evidence="11" id="KW-1185">Reference proteome</keyword>
<evidence type="ECO:0000256" key="8">
    <source>
        <dbReference type="NCBIfam" id="TIGR04265"/>
    </source>
</evidence>
<dbReference type="SMART" id="SM00155">
    <property type="entry name" value="PLDc"/>
    <property type="match status" value="2"/>
</dbReference>
<dbReference type="Gene3D" id="3.30.870.10">
    <property type="entry name" value="Endonuclease Chain A"/>
    <property type="match status" value="2"/>
</dbReference>
<evidence type="ECO:0000256" key="5">
    <source>
        <dbReference type="ARBA" id="ARBA00022737"/>
    </source>
</evidence>
<evidence type="ECO:0000256" key="3">
    <source>
        <dbReference type="ARBA" id="ARBA00022679"/>
    </source>
</evidence>
<keyword evidence="5" id="KW-0677">Repeat</keyword>
<feature type="domain" description="PLD phosphodiesterase" evidence="9">
    <location>
        <begin position="393"/>
        <end position="420"/>
    </location>
</feature>
<dbReference type="EMBL" id="JACEZS010000010">
    <property type="protein sequence ID" value="MBA5606343.1"/>
    <property type="molecule type" value="Genomic_DNA"/>
</dbReference>
<dbReference type="GO" id="GO:0032049">
    <property type="term" value="P:cardiolipin biosynthetic process"/>
    <property type="evidence" value="ECO:0007669"/>
    <property type="project" value="UniProtKB-UniRule"/>
</dbReference>
<dbReference type="GO" id="GO:0008808">
    <property type="term" value="F:cardiolipin synthase activity"/>
    <property type="evidence" value="ECO:0007669"/>
    <property type="project" value="UniProtKB-UniRule"/>
</dbReference>
<comment type="caution">
    <text evidence="10">The sequence shown here is derived from an EMBL/GenBank/DDBJ whole genome shotgun (WGS) entry which is preliminary data.</text>
</comment>
<keyword evidence="2" id="KW-1003">Cell membrane</keyword>
<protein>
    <recommendedName>
        <fullName evidence="8">Cardiolipin synthase</fullName>
        <ecNumber evidence="8">2.7.8.-</ecNumber>
    </recommendedName>
</protein>
<keyword evidence="7" id="KW-0472">Membrane</keyword>